<organism evidence="3 4">
    <name type="scientific">Aspergillus saccharolyticus JOP 1030-1</name>
    <dbReference type="NCBI Taxonomy" id="1450539"/>
    <lineage>
        <taxon>Eukaryota</taxon>
        <taxon>Fungi</taxon>
        <taxon>Dikarya</taxon>
        <taxon>Ascomycota</taxon>
        <taxon>Pezizomycotina</taxon>
        <taxon>Eurotiomycetes</taxon>
        <taxon>Eurotiomycetidae</taxon>
        <taxon>Eurotiales</taxon>
        <taxon>Aspergillaceae</taxon>
        <taxon>Aspergillus</taxon>
        <taxon>Aspergillus subgen. Circumdati</taxon>
    </lineage>
</organism>
<dbReference type="EMBL" id="KZ821229">
    <property type="protein sequence ID" value="PYH45962.1"/>
    <property type="molecule type" value="Genomic_DNA"/>
</dbReference>
<sequence length="259" mass="29822">METSQTPEITLYRAFPWQGQYTWSPFVTKLETRLRFAGISYRTESGSPLSSPRGKVPYVDIRDRTTGATTTISDSALITKQLVEDGLVPDSNADLEPEKKVLDAGVRAILEDRFYFLMSHEKWIENYYEMRKHVLHAFSYPAQVALGYFIYRKRAQMLYEQGTMRFTAEELKGFKEEVWRYLNALLVSQKAKQAGDEPFWVLGGEHPTEADACLFGFVVGALICSACPETQAIVKSHPVVVEYAQRIHERFFPDYVYWE</sequence>
<dbReference type="InterPro" id="IPR040079">
    <property type="entry name" value="Glutathione_S-Trfase"/>
</dbReference>
<dbReference type="STRING" id="1450539.A0A319AH62"/>
<comment type="similarity">
    <text evidence="1">Belongs to the FAX family.</text>
</comment>
<dbReference type="InterPro" id="IPR012336">
    <property type="entry name" value="Thioredoxin-like_fold"/>
</dbReference>
<proteinExistence type="inferred from homology"/>
<name>A0A319AH62_9EURO</name>
<dbReference type="InterPro" id="IPR036282">
    <property type="entry name" value="Glutathione-S-Trfase_C_sf"/>
</dbReference>
<dbReference type="GeneID" id="37076105"/>
<dbReference type="Proteomes" id="UP000248349">
    <property type="component" value="Unassembled WGS sequence"/>
</dbReference>
<dbReference type="SFLD" id="SFLDG01200">
    <property type="entry name" value="SUF1.1"/>
    <property type="match status" value="1"/>
</dbReference>
<evidence type="ECO:0000313" key="4">
    <source>
        <dbReference type="Proteomes" id="UP000248349"/>
    </source>
</evidence>
<dbReference type="SFLD" id="SFLDG01180">
    <property type="entry name" value="SUF1"/>
    <property type="match status" value="1"/>
</dbReference>
<dbReference type="PANTHER" id="PTHR12289:SF41">
    <property type="entry name" value="FAILED AXON CONNECTIONS-RELATED"/>
    <property type="match status" value="1"/>
</dbReference>
<evidence type="ECO:0000313" key="3">
    <source>
        <dbReference type="EMBL" id="PYH45962.1"/>
    </source>
</evidence>
<dbReference type="SFLD" id="SFLDS00019">
    <property type="entry name" value="Glutathione_Transferase_(cytos"/>
    <property type="match status" value="1"/>
</dbReference>
<dbReference type="AlphaFoldDB" id="A0A319AH62"/>
<dbReference type="InterPro" id="IPR026928">
    <property type="entry name" value="FAX/IsoI-like"/>
</dbReference>
<feature type="domain" description="Thioredoxin-like fold" evidence="2">
    <location>
        <begin position="25"/>
        <end position="127"/>
    </location>
</feature>
<dbReference type="InterPro" id="IPR050931">
    <property type="entry name" value="Mito_Protein_Transport_Metaxin"/>
</dbReference>
<dbReference type="PANTHER" id="PTHR12289">
    <property type="entry name" value="METAXIN RELATED"/>
    <property type="match status" value="1"/>
</dbReference>
<dbReference type="GO" id="GO:0005737">
    <property type="term" value="C:cytoplasm"/>
    <property type="evidence" value="ECO:0007669"/>
    <property type="project" value="TreeGrafter"/>
</dbReference>
<reference evidence="3 4" key="1">
    <citation type="submission" date="2016-12" db="EMBL/GenBank/DDBJ databases">
        <title>The genomes of Aspergillus section Nigri reveals drivers in fungal speciation.</title>
        <authorList>
            <consortium name="DOE Joint Genome Institute"/>
            <person name="Vesth T.C."/>
            <person name="Nybo J."/>
            <person name="Theobald S."/>
            <person name="Brandl J."/>
            <person name="Frisvad J.C."/>
            <person name="Nielsen K.F."/>
            <person name="Lyhne E.K."/>
            <person name="Kogle M.E."/>
            <person name="Kuo A."/>
            <person name="Riley R."/>
            <person name="Clum A."/>
            <person name="Nolan M."/>
            <person name="Lipzen A."/>
            <person name="Salamov A."/>
            <person name="Henrissat B."/>
            <person name="Wiebenga A."/>
            <person name="De Vries R.P."/>
            <person name="Grigoriev I.V."/>
            <person name="Mortensen U.H."/>
            <person name="Andersen M.R."/>
            <person name="Baker S.E."/>
        </authorList>
    </citation>
    <scope>NUCLEOTIDE SEQUENCE [LARGE SCALE GENOMIC DNA]</scope>
    <source>
        <strain evidence="3 4">JOP 1030-1</strain>
    </source>
</reference>
<gene>
    <name evidence="3" type="ORF">BP01DRAFT_356158</name>
</gene>
<dbReference type="GO" id="GO:0016740">
    <property type="term" value="F:transferase activity"/>
    <property type="evidence" value="ECO:0007669"/>
    <property type="project" value="UniProtKB-KW"/>
</dbReference>
<accession>A0A319AH62</accession>
<dbReference type="SUPFAM" id="SSF47616">
    <property type="entry name" value="GST C-terminal domain-like"/>
    <property type="match status" value="1"/>
</dbReference>
<dbReference type="Pfam" id="PF17172">
    <property type="entry name" value="GST_N_4"/>
    <property type="match status" value="1"/>
</dbReference>
<dbReference type="RefSeq" id="XP_025431944.1">
    <property type="nucleotide sequence ID" value="XM_025574877.1"/>
</dbReference>
<protein>
    <submittedName>
        <fullName evidence="3">Glutathione S-transferase</fullName>
    </submittedName>
</protein>
<evidence type="ECO:0000256" key="1">
    <source>
        <dbReference type="ARBA" id="ARBA00006475"/>
    </source>
</evidence>
<keyword evidence="3" id="KW-0808">Transferase</keyword>
<keyword evidence="4" id="KW-1185">Reference proteome</keyword>
<dbReference type="OrthoDB" id="5809458at2759"/>
<evidence type="ECO:0000259" key="2">
    <source>
        <dbReference type="Pfam" id="PF17172"/>
    </source>
</evidence>